<keyword evidence="2" id="KW-1185">Reference proteome</keyword>
<gene>
    <name evidence="1" type="ORF">SAMN05421881_100743</name>
</gene>
<evidence type="ECO:0000313" key="2">
    <source>
        <dbReference type="Proteomes" id="UP000198640"/>
    </source>
</evidence>
<dbReference type="AlphaFoldDB" id="A0A1H3E7P4"/>
<sequence length="146" mass="16145">MSEPATRYSSRRISSGAVLPIFAYSYPPPVGYCGVVSHIEHFLHPDYGDIDRATNPPLSGMVAIPFGRFGDQSFFANVTVVGSSGYYPAEKNIEETVYFRIHLTLPDGSHYTVTEQRPPLFQPGDGVLLNEFGVLERADCKSENLQ</sequence>
<reference evidence="1 2" key="1">
    <citation type="submission" date="2016-10" db="EMBL/GenBank/DDBJ databases">
        <authorList>
            <person name="de Groot N.N."/>
        </authorList>
    </citation>
    <scope>NUCLEOTIDE SEQUENCE [LARGE SCALE GENOMIC DNA]</scope>
    <source>
        <strain evidence="1 2">Nm1</strain>
    </source>
</reference>
<organism evidence="1 2">
    <name type="scientific">Nitrosomonas halophila</name>
    <dbReference type="NCBI Taxonomy" id="44576"/>
    <lineage>
        <taxon>Bacteria</taxon>
        <taxon>Pseudomonadati</taxon>
        <taxon>Pseudomonadota</taxon>
        <taxon>Betaproteobacteria</taxon>
        <taxon>Nitrosomonadales</taxon>
        <taxon>Nitrosomonadaceae</taxon>
        <taxon>Nitrosomonas</taxon>
    </lineage>
</organism>
<dbReference type="Proteomes" id="UP000198640">
    <property type="component" value="Unassembled WGS sequence"/>
</dbReference>
<protein>
    <submittedName>
        <fullName evidence="1">Uncharacterized protein</fullName>
    </submittedName>
</protein>
<evidence type="ECO:0000313" key="1">
    <source>
        <dbReference type="EMBL" id="SDX74675.1"/>
    </source>
</evidence>
<name>A0A1H3E7P4_9PROT</name>
<proteinExistence type="predicted"/>
<accession>A0A1H3E7P4</accession>
<dbReference type="EMBL" id="FNOY01000007">
    <property type="protein sequence ID" value="SDX74675.1"/>
    <property type="molecule type" value="Genomic_DNA"/>
</dbReference>